<dbReference type="OrthoDB" id="9426090at2759"/>
<dbReference type="Pfam" id="PF07686">
    <property type="entry name" value="V-set"/>
    <property type="match status" value="1"/>
</dbReference>
<gene>
    <name evidence="5" type="primary">Ighv323</name>
    <name evidence="5" type="ORF">ELAFOR_R01870</name>
</gene>
<dbReference type="Gene3D" id="2.60.40.10">
    <property type="entry name" value="Immunoglobulins"/>
    <property type="match status" value="1"/>
</dbReference>
<evidence type="ECO:0000256" key="3">
    <source>
        <dbReference type="ARBA" id="ARBA00043265"/>
    </source>
</evidence>
<evidence type="ECO:0000256" key="1">
    <source>
        <dbReference type="ARBA" id="ARBA00022859"/>
    </source>
</evidence>
<evidence type="ECO:0000313" key="6">
    <source>
        <dbReference type="Proteomes" id="UP000623542"/>
    </source>
</evidence>
<proteinExistence type="predicted"/>
<dbReference type="InterPro" id="IPR013783">
    <property type="entry name" value="Ig-like_fold"/>
</dbReference>
<dbReference type="SMART" id="SM00406">
    <property type="entry name" value="IGv"/>
    <property type="match status" value="1"/>
</dbReference>
<accession>A0A851UNM3</accession>
<dbReference type="GO" id="GO:0019814">
    <property type="term" value="C:immunoglobulin complex"/>
    <property type="evidence" value="ECO:0007669"/>
    <property type="project" value="UniProtKB-KW"/>
</dbReference>
<protein>
    <submittedName>
        <fullName evidence="5">HV323 protein</fullName>
    </submittedName>
</protein>
<dbReference type="Proteomes" id="UP000623542">
    <property type="component" value="Unassembled WGS sequence"/>
</dbReference>
<keyword evidence="1" id="KW-0391">Immunity</keyword>
<reference evidence="5" key="1">
    <citation type="submission" date="2019-09" db="EMBL/GenBank/DDBJ databases">
        <title>Bird 10,000 Genomes (B10K) Project - Family phase.</title>
        <authorList>
            <person name="Zhang G."/>
        </authorList>
    </citation>
    <scope>NUCLEOTIDE SEQUENCE</scope>
    <source>
        <strain evidence="5">B10K-IZCAS-20218</strain>
        <tissue evidence="5">Blood</tissue>
    </source>
</reference>
<dbReference type="AlphaFoldDB" id="A0A851UNM3"/>
<keyword evidence="2" id="KW-1064">Adaptive immunity</keyword>
<dbReference type="GO" id="GO:0005576">
    <property type="term" value="C:extracellular region"/>
    <property type="evidence" value="ECO:0007669"/>
    <property type="project" value="UniProtKB-ARBA"/>
</dbReference>
<dbReference type="GO" id="GO:0002250">
    <property type="term" value="P:adaptive immune response"/>
    <property type="evidence" value="ECO:0007669"/>
    <property type="project" value="UniProtKB-KW"/>
</dbReference>
<feature type="domain" description="Ig-like" evidence="4">
    <location>
        <begin position="19"/>
        <end position="106"/>
    </location>
</feature>
<keyword evidence="3" id="KW-1280">Immunoglobulin</keyword>
<dbReference type="SUPFAM" id="SSF48726">
    <property type="entry name" value="Immunoglobulin"/>
    <property type="match status" value="1"/>
</dbReference>
<sequence length="106" mass="11656">GLWAQLRLQEAGGGLRAPGESVNLSCHLSNSDFTTYAIRWYRQAPGGLLEYISYISGPKGSIQHYEAAVKARAKISRDNSRSKAHLSLRSVQVQDSARYFCAIARG</sequence>
<feature type="non-terminal residue" evidence="5">
    <location>
        <position position="1"/>
    </location>
</feature>
<evidence type="ECO:0000259" key="4">
    <source>
        <dbReference type="PROSITE" id="PS50835"/>
    </source>
</evidence>
<evidence type="ECO:0000313" key="5">
    <source>
        <dbReference type="EMBL" id="NXD29912.1"/>
    </source>
</evidence>
<feature type="non-terminal residue" evidence="5">
    <location>
        <position position="106"/>
    </location>
</feature>
<keyword evidence="6" id="KW-1185">Reference proteome</keyword>
<name>A0A851UNM3_9PASS</name>
<evidence type="ECO:0000256" key="2">
    <source>
        <dbReference type="ARBA" id="ARBA00023130"/>
    </source>
</evidence>
<organism evidence="5 6">
    <name type="scientific">Elachura formosa</name>
    <name type="common">spotted wren-babbler</name>
    <dbReference type="NCBI Taxonomy" id="1463973"/>
    <lineage>
        <taxon>Eukaryota</taxon>
        <taxon>Metazoa</taxon>
        <taxon>Chordata</taxon>
        <taxon>Craniata</taxon>
        <taxon>Vertebrata</taxon>
        <taxon>Euteleostomi</taxon>
        <taxon>Archelosauria</taxon>
        <taxon>Archosauria</taxon>
        <taxon>Dinosauria</taxon>
        <taxon>Saurischia</taxon>
        <taxon>Theropoda</taxon>
        <taxon>Coelurosauria</taxon>
        <taxon>Aves</taxon>
        <taxon>Neognathae</taxon>
        <taxon>Neoaves</taxon>
        <taxon>Telluraves</taxon>
        <taxon>Australaves</taxon>
        <taxon>Passeriformes</taxon>
        <taxon>Elachuridae</taxon>
        <taxon>Elachura</taxon>
    </lineage>
</organism>
<dbReference type="InterPro" id="IPR013106">
    <property type="entry name" value="Ig_V-set"/>
</dbReference>
<dbReference type="InterPro" id="IPR050199">
    <property type="entry name" value="IgHV"/>
</dbReference>
<dbReference type="EMBL" id="WBNG01001148">
    <property type="protein sequence ID" value="NXD29912.1"/>
    <property type="molecule type" value="Genomic_DNA"/>
</dbReference>
<comment type="caution">
    <text evidence="5">The sequence shown here is derived from an EMBL/GenBank/DDBJ whole genome shotgun (WGS) entry which is preliminary data.</text>
</comment>
<dbReference type="PROSITE" id="PS50835">
    <property type="entry name" value="IG_LIKE"/>
    <property type="match status" value="1"/>
</dbReference>
<dbReference type="InterPro" id="IPR007110">
    <property type="entry name" value="Ig-like_dom"/>
</dbReference>
<dbReference type="InterPro" id="IPR036179">
    <property type="entry name" value="Ig-like_dom_sf"/>
</dbReference>
<dbReference type="PANTHER" id="PTHR23266">
    <property type="entry name" value="IMMUNOGLOBULIN HEAVY CHAIN"/>
    <property type="match status" value="1"/>
</dbReference>